<gene>
    <name evidence="2" type="ORF">LTRI10_LOCUS17324</name>
</gene>
<evidence type="ECO:0000313" key="2">
    <source>
        <dbReference type="EMBL" id="CAL1375533.1"/>
    </source>
</evidence>
<dbReference type="PANTHER" id="PTHR44259">
    <property type="entry name" value="OS07G0183000 PROTEIN-RELATED"/>
    <property type="match status" value="1"/>
</dbReference>
<dbReference type="AlphaFoldDB" id="A0AAV2DPS2"/>
<dbReference type="Gene3D" id="1.20.1280.50">
    <property type="match status" value="1"/>
</dbReference>
<feature type="domain" description="KIB1-4 beta-propeller" evidence="1">
    <location>
        <begin position="105"/>
        <end position="383"/>
    </location>
</feature>
<dbReference type="EMBL" id="OZ034816">
    <property type="protein sequence ID" value="CAL1375533.1"/>
    <property type="molecule type" value="Genomic_DNA"/>
</dbReference>
<evidence type="ECO:0000313" key="3">
    <source>
        <dbReference type="Proteomes" id="UP001497516"/>
    </source>
</evidence>
<dbReference type="Pfam" id="PF03478">
    <property type="entry name" value="Beta-prop_KIB1-4"/>
    <property type="match status" value="1"/>
</dbReference>
<dbReference type="InterPro" id="IPR005174">
    <property type="entry name" value="KIB1-4_b-propeller"/>
</dbReference>
<sequence>MAAPNPKKQKTTTADEVGWESLPQDLLIAVATRLRNLSTNIRFTGVCRSWRVAGLPDRRRLIGRQIPGLLLPRSDNSLGGTREFIQVTAIVNKKKKKKTKRRKVVPCRLRDCWSLCSGSVRGWILLLDSDLRLVLANPATGSQVALPGGVGTGRRIKSGDFPKWGFWHSRRVTIWAPSAKVSDWFVFVMLPGPHWKTYIKYCRVGAGRGWAVMEFPGCRSGVGFIVDALCSSLEAGYLYVLISTGELFRCNFAAKVAATTTTTRVVESSQPLADPFKSGPEFNYLVEVEGQILVLHRNRESQGSAEVYCRTRGFDVYGLDGEGKRWVEIKEIGVRGDFAVFLGFGQPFSIPADAESGIRGNCIYVLEVEQYGCRERCCIGVFDLKTSNLDFFLAPSAFEEPYPGIPVRLPIPLAPVPW</sequence>
<name>A0AAV2DPS2_9ROSI</name>
<dbReference type="Proteomes" id="UP001497516">
    <property type="component" value="Chromosome 3"/>
</dbReference>
<reference evidence="2 3" key="1">
    <citation type="submission" date="2024-04" db="EMBL/GenBank/DDBJ databases">
        <authorList>
            <person name="Fracassetti M."/>
        </authorList>
    </citation>
    <scope>NUCLEOTIDE SEQUENCE [LARGE SCALE GENOMIC DNA]</scope>
</reference>
<accession>A0AAV2DPS2</accession>
<dbReference type="PANTHER" id="PTHR44259:SF114">
    <property type="entry name" value="OS06G0707300 PROTEIN"/>
    <property type="match status" value="1"/>
</dbReference>
<protein>
    <recommendedName>
        <fullName evidence="1">KIB1-4 beta-propeller domain-containing protein</fullName>
    </recommendedName>
</protein>
<keyword evidence="3" id="KW-1185">Reference proteome</keyword>
<proteinExistence type="predicted"/>
<evidence type="ECO:0000259" key="1">
    <source>
        <dbReference type="Pfam" id="PF03478"/>
    </source>
</evidence>
<organism evidence="2 3">
    <name type="scientific">Linum trigynum</name>
    <dbReference type="NCBI Taxonomy" id="586398"/>
    <lineage>
        <taxon>Eukaryota</taxon>
        <taxon>Viridiplantae</taxon>
        <taxon>Streptophyta</taxon>
        <taxon>Embryophyta</taxon>
        <taxon>Tracheophyta</taxon>
        <taxon>Spermatophyta</taxon>
        <taxon>Magnoliopsida</taxon>
        <taxon>eudicotyledons</taxon>
        <taxon>Gunneridae</taxon>
        <taxon>Pentapetalae</taxon>
        <taxon>rosids</taxon>
        <taxon>fabids</taxon>
        <taxon>Malpighiales</taxon>
        <taxon>Linaceae</taxon>
        <taxon>Linum</taxon>
    </lineage>
</organism>
<dbReference type="InterPro" id="IPR050942">
    <property type="entry name" value="F-box_BR-signaling"/>
</dbReference>